<dbReference type="AlphaFoldDB" id="A0A1M7XX77"/>
<dbReference type="PANTHER" id="PTHR35011:SF2">
    <property type="entry name" value="2,3-DIKETO-L-GULONATE TRAP TRANSPORTER SMALL PERMEASE PROTEIN YIAM"/>
    <property type="match status" value="1"/>
</dbReference>
<sequence>MTKPKRSSLAQKGARFEELVLCLLLGFMIVLACVQIALRTFFGGGLLWADPLLRYLVLWSGLLGASMATSRGEHIALDLAGYLLPEKLQPLVQLACHLFALITSGFLTWASILFIQSEIEYGSPGLLDIPTWGWNMIFPLAFLLITLRYLALVFTTTTTILQGHKSTTGVRQ</sequence>
<comment type="similarity">
    <text evidence="8">Belongs to the TRAP transporter small permease family.</text>
</comment>
<feature type="transmembrane region" description="Helical" evidence="9">
    <location>
        <begin position="52"/>
        <end position="70"/>
    </location>
</feature>
<dbReference type="GO" id="GO:0005886">
    <property type="term" value="C:plasma membrane"/>
    <property type="evidence" value="ECO:0007669"/>
    <property type="project" value="UniProtKB-SubCell"/>
</dbReference>
<evidence type="ECO:0000256" key="5">
    <source>
        <dbReference type="ARBA" id="ARBA00022692"/>
    </source>
</evidence>
<keyword evidence="3" id="KW-1003">Cell membrane</keyword>
<dbReference type="RefSeq" id="WP_073611689.1">
    <property type="nucleotide sequence ID" value="NZ_FRFE01000001.1"/>
</dbReference>
<accession>A0A1M7XX77</accession>
<keyword evidence="5 9" id="KW-0812">Transmembrane</keyword>
<evidence type="ECO:0000313" key="12">
    <source>
        <dbReference type="Proteomes" id="UP000184603"/>
    </source>
</evidence>
<evidence type="ECO:0000256" key="8">
    <source>
        <dbReference type="ARBA" id="ARBA00038436"/>
    </source>
</evidence>
<feature type="transmembrane region" description="Helical" evidence="9">
    <location>
        <begin position="136"/>
        <end position="161"/>
    </location>
</feature>
<keyword evidence="6 9" id="KW-1133">Transmembrane helix</keyword>
<feature type="domain" description="Tripartite ATP-independent periplasmic transporters DctQ component" evidence="10">
    <location>
        <begin position="28"/>
        <end position="155"/>
    </location>
</feature>
<evidence type="ECO:0000256" key="9">
    <source>
        <dbReference type="SAM" id="Phobius"/>
    </source>
</evidence>
<dbReference type="STRING" id="1121416.SAMN02745220_00348"/>
<keyword evidence="4" id="KW-0997">Cell inner membrane</keyword>
<dbReference type="Proteomes" id="UP000184603">
    <property type="component" value="Unassembled WGS sequence"/>
</dbReference>
<evidence type="ECO:0000256" key="7">
    <source>
        <dbReference type="ARBA" id="ARBA00023136"/>
    </source>
</evidence>
<protein>
    <submittedName>
        <fullName evidence="11">TRAP-type C4-dicarboxylate transport system, small permease component</fullName>
    </submittedName>
</protein>
<comment type="subcellular location">
    <subcellularLocation>
        <location evidence="1">Cell inner membrane</location>
        <topology evidence="1">Multi-pass membrane protein</topology>
    </subcellularLocation>
</comment>
<evidence type="ECO:0000313" key="11">
    <source>
        <dbReference type="EMBL" id="SHO43237.1"/>
    </source>
</evidence>
<dbReference type="OrthoDB" id="5418442at2"/>
<dbReference type="EMBL" id="FRFE01000001">
    <property type="protein sequence ID" value="SHO43237.1"/>
    <property type="molecule type" value="Genomic_DNA"/>
</dbReference>
<evidence type="ECO:0000256" key="4">
    <source>
        <dbReference type="ARBA" id="ARBA00022519"/>
    </source>
</evidence>
<dbReference type="InterPro" id="IPR007387">
    <property type="entry name" value="TRAP_DctQ"/>
</dbReference>
<evidence type="ECO:0000259" key="10">
    <source>
        <dbReference type="Pfam" id="PF04290"/>
    </source>
</evidence>
<feature type="transmembrane region" description="Helical" evidence="9">
    <location>
        <begin position="20"/>
        <end position="40"/>
    </location>
</feature>
<reference evidence="11 12" key="1">
    <citation type="submission" date="2016-12" db="EMBL/GenBank/DDBJ databases">
        <authorList>
            <person name="Song W.-J."/>
            <person name="Kurnit D.M."/>
        </authorList>
    </citation>
    <scope>NUCLEOTIDE SEQUENCE [LARGE SCALE GENOMIC DNA]</scope>
    <source>
        <strain evidence="11 12">DSM 18488</strain>
    </source>
</reference>
<evidence type="ECO:0000256" key="6">
    <source>
        <dbReference type="ARBA" id="ARBA00022989"/>
    </source>
</evidence>
<keyword evidence="2" id="KW-0813">Transport</keyword>
<gene>
    <name evidence="11" type="ORF">SAMN02745220_00348</name>
</gene>
<name>A0A1M7XX77_9BACT</name>
<organism evidence="11 12">
    <name type="scientific">Desulfopila aestuarii DSM 18488</name>
    <dbReference type="NCBI Taxonomy" id="1121416"/>
    <lineage>
        <taxon>Bacteria</taxon>
        <taxon>Pseudomonadati</taxon>
        <taxon>Thermodesulfobacteriota</taxon>
        <taxon>Desulfobulbia</taxon>
        <taxon>Desulfobulbales</taxon>
        <taxon>Desulfocapsaceae</taxon>
        <taxon>Desulfopila</taxon>
    </lineage>
</organism>
<keyword evidence="7 9" id="KW-0472">Membrane</keyword>
<dbReference type="InterPro" id="IPR055348">
    <property type="entry name" value="DctQ"/>
</dbReference>
<evidence type="ECO:0000256" key="3">
    <source>
        <dbReference type="ARBA" id="ARBA00022475"/>
    </source>
</evidence>
<dbReference type="PANTHER" id="PTHR35011">
    <property type="entry name" value="2,3-DIKETO-L-GULONATE TRAP TRANSPORTER SMALL PERMEASE PROTEIN YIAM"/>
    <property type="match status" value="1"/>
</dbReference>
<keyword evidence="12" id="KW-1185">Reference proteome</keyword>
<dbReference type="PROSITE" id="PS51257">
    <property type="entry name" value="PROKAR_LIPOPROTEIN"/>
    <property type="match status" value="1"/>
</dbReference>
<evidence type="ECO:0000256" key="1">
    <source>
        <dbReference type="ARBA" id="ARBA00004429"/>
    </source>
</evidence>
<dbReference type="GO" id="GO:0015740">
    <property type="term" value="P:C4-dicarboxylate transport"/>
    <property type="evidence" value="ECO:0007669"/>
    <property type="project" value="TreeGrafter"/>
</dbReference>
<feature type="transmembrane region" description="Helical" evidence="9">
    <location>
        <begin position="91"/>
        <end position="116"/>
    </location>
</feature>
<dbReference type="Pfam" id="PF04290">
    <property type="entry name" value="DctQ"/>
    <property type="match status" value="1"/>
</dbReference>
<evidence type="ECO:0000256" key="2">
    <source>
        <dbReference type="ARBA" id="ARBA00022448"/>
    </source>
</evidence>
<proteinExistence type="inferred from homology"/>
<dbReference type="GO" id="GO:0022857">
    <property type="term" value="F:transmembrane transporter activity"/>
    <property type="evidence" value="ECO:0007669"/>
    <property type="project" value="TreeGrafter"/>
</dbReference>